<dbReference type="EMBL" id="FPHP01000045">
    <property type="protein sequence ID" value="SFV75725.1"/>
    <property type="molecule type" value="Genomic_DNA"/>
</dbReference>
<proteinExistence type="predicted"/>
<sequence length="273" mass="31955">MNYFKQLQEIIEAPTPQEKIEKFSSFYDLYKKTKDIDFTHQEEIKKFSTPSYHKICHIVSPQDVPKRTNLTSKEGQINLLHAILHIEYSAIDLALDGAYRFDALPREYYDDWLEVAEDEIRHFVMLEALLKELGSFYGDVVVHNALFEASQKTQTLIERMAVVPRYLEANGLDATPMILQKIKRLPQNEMLEKIQATLKVILEEEIDHVKKGDKWFAYACKITKSPKDIYFEIIQKYYPRGFLRSDNLNIDARKEAGFSCDELYKIAKKKVCE</sequence>
<dbReference type="InterPro" id="IPR009078">
    <property type="entry name" value="Ferritin-like_SF"/>
</dbReference>
<reference evidence="1" key="1">
    <citation type="submission" date="2016-10" db="EMBL/GenBank/DDBJ databases">
        <authorList>
            <person name="de Groot N.N."/>
        </authorList>
    </citation>
    <scope>NUCLEOTIDE SEQUENCE</scope>
</reference>
<accession>A0A1W1D521</accession>
<evidence type="ECO:0000313" key="1">
    <source>
        <dbReference type="EMBL" id="SFV75725.1"/>
    </source>
</evidence>
<gene>
    <name evidence="1" type="ORF">MNB_SM-3-1161</name>
</gene>
<protein>
    <submittedName>
        <fullName evidence="1">COG2833: uncharacterized protein</fullName>
    </submittedName>
</protein>
<dbReference type="PIRSF" id="PIRSF012318">
    <property type="entry name" value="UCP012318"/>
    <property type="match status" value="1"/>
</dbReference>
<dbReference type="PANTHER" id="PTHR42782">
    <property type="entry name" value="SI:CH73-314G15.3"/>
    <property type="match status" value="1"/>
</dbReference>
<dbReference type="Pfam" id="PF04305">
    <property type="entry name" value="DUF455"/>
    <property type="match status" value="1"/>
</dbReference>
<dbReference type="InterPro" id="IPR011197">
    <property type="entry name" value="UCP012318"/>
</dbReference>
<dbReference type="SUPFAM" id="SSF47240">
    <property type="entry name" value="Ferritin-like"/>
    <property type="match status" value="1"/>
</dbReference>
<name>A0A1W1D521_9ZZZZ</name>
<dbReference type="PANTHER" id="PTHR42782:SF4">
    <property type="entry name" value="DUF455 DOMAIN-CONTAINING PROTEIN"/>
    <property type="match status" value="1"/>
</dbReference>
<dbReference type="CDD" id="cd00657">
    <property type="entry name" value="Ferritin_like"/>
    <property type="match status" value="1"/>
</dbReference>
<dbReference type="InterPro" id="IPR007402">
    <property type="entry name" value="DUF455"/>
</dbReference>
<organism evidence="1">
    <name type="scientific">hydrothermal vent metagenome</name>
    <dbReference type="NCBI Taxonomy" id="652676"/>
    <lineage>
        <taxon>unclassified sequences</taxon>
        <taxon>metagenomes</taxon>
        <taxon>ecological metagenomes</taxon>
    </lineage>
</organism>
<dbReference type="AlphaFoldDB" id="A0A1W1D521"/>